<dbReference type="VEuPathDB" id="TrichDB:TRFO_14250"/>
<dbReference type="Proteomes" id="UP000179807">
    <property type="component" value="Unassembled WGS sequence"/>
</dbReference>
<comment type="caution">
    <text evidence="3">The sequence shown here is derived from an EMBL/GenBank/DDBJ whole genome shotgun (WGS) entry which is preliminary data.</text>
</comment>
<evidence type="ECO:0000313" key="3">
    <source>
        <dbReference type="EMBL" id="OHT15228.1"/>
    </source>
</evidence>
<feature type="region of interest" description="Disordered" evidence="2">
    <location>
        <begin position="183"/>
        <end position="273"/>
    </location>
</feature>
<dbReference type="EMBL" id="MLAK01000250">
    <property type="protein sequence ID" value="OHT15228.1"/>
    <property type="molecule type" value="Genomic_DNA"/>
</dbReference>
<dbReference type="AlphaFoldDB" id="A0A1J4KZV7"/>
<dbReference type="RefSeq" id="XP_068368364.1">
    <property type="nucleotide sequence ID" value="XM_068497706.1"/>
</dbReference>
<proteinExistence type="predicted"/>
<reference evidence="3" key="1">
    <citation type="submission" date="2016-10" db="EMBL/GenBank/DDBJ databases">
        <authorList>
            <person name="Benchimol M."/>
            <person name="Almeida L.G."/>
            <person name="Vasconcelos A.T."/>
            <person name="Perreira-Neves A."/>
            <person name="Rosa I.A."/>
            <person name="Tasca T."/>
            <person name="Bogo M.R."/>
            <person name="de Souza W."/>
        </authorList>
    </citation>
    <scope>NUCLEOTIDE SEQUENCE [LARGE SCALE GENOMIC DNA]</scope>
    <source>
        <strain evidence="3">K</strain>
    </source>
</reference>
<evidence type="ECO:0000256" key="1">
    <source>
        <dbReference type="SAM" id="Coils"/>
    </source>
</evidence>
<keyword evidence="4" id="KW-1185">Reference proteome</keyword>
<organism evidence="3 4">
    <name type="scientific">Tritrichomonas foetus</name>
    <dbReference type="NCBI Taxonomy" id="1144522"/>
    <lineage>
        <taxon>Eukaryota</taxon>
        <taxon>Metamonada</taxon>
        <taxon>Parabasalia</taxon>
        <taxon>Tritrichomonadida</taxon>
        <taxon>Tritrichomonadidae</taxon>
        <taxon>Tritrichomonas</taxon>
    </lineage>
</organism>
<dbReference type="GeneID" id="94832410"/>
<sequence length="385" mass="43912">MVTFNEFLILNGSCIEFVRNMNQQIAEDYKRATTSMTNAEQLRIEREFRFFLLHLLDTSNDNIDIINAVAPLYHSEISKIKGASQAKKDKEFEKILKLLMNGEEPINIGVELSPDERKNVLISLLDDQKLSSLRSQILKLDIPVPLFRSLAHTFAYYSNLAKENESLEKRLQSLRDVRHFSPNSEDVFIPTKPTSSLSTPRGVKHGINTGGKKSSVSNLPLSQQSSSLSSSRPNSELGSTPATPRISSSSSRLSSSRMQTTKFRSPSKIDTETVDFENQTLRKQIEMKEHEIKQTTAQAKMMKAAIEKRIRDIAYIQKEILSLEDQLEGIKKEEKQEEKIKIALDESSKDMILKKKREANEITTQQQKAIEENRRLKERAARENI</sequence>
<name>A0A1J4KZV7_9EUKA</name>
<feature type="compositionally biased region" description="Low complexity" evidence="2">
    <location>
        <begin position="247"/>
        <end position="257"/>
    </location>
</feature>
<evidence type="ECO:0000313" key="4">
    <source>
        <dbReference type="Proteomes" id="UP000179807"/>
    </source>
</evidence>
<accession>A0A1J4KZV7</accession>
<keyword evidence="1" id="KW-0175">Coiled coil</keyword>
<gene>
    <name evidence="3" type="ORF">TRFO_14250</name>
</gene>
<protein>
    <submittedName>
        <fullName evidence="3">Uncharacterized protein</fullName>
    </submittedName>
</protein>
<evidence type="ECO:0000256" key="2">
    <source>
        <dbReference type="SAM" id="MobiDB-lite"/>
    </source>
</evidence>
<feature type="compositionally biased region" description="Low complexity" evidence="2">
    <location>
        <begin position="214"/>
        <end position="239"/>
    </location>
</feature>
<feature type="coiled-coil region" evidence="1">
    <location>
        <begin position="278"/>
        <end position="379"/>
    </location>
</feature>